<dbReference type="EMBL" id="ML213523">
    <property type="protein sequence ID" value="TFK47677.1"/>
    <property type="molecule type" value="Genomic_DNA"/>
</dbReference>
<protein>
    <recommendedName>
        <fullName evidence="1">MULE transposase domain-containing protein</fullName>
    </recommendedName>
</protein>
<sequence length="324" mass="37333">DLKSSPYRWKLKSSDTRSLYRQYNRMEGVSVTYAAHENIHRWLSPDSPQYNIHLANAIFHYSPRIQKEDRFEICIATEEMREAAWQYGHSSQILLDGTFGICVKKMLLFIVMGLNKERKGIPLAFFLFSAPTGNNQMSGGYDTEIIEKMLREWKNSLGTRNGQAFEPKVAITDTDLKEWNALVRIFPGISLLICKFHLRQSWRNHRKAAVKGSSPAHADIRARLSRLEEALIHMVIVDDVRAIIAKERTSLQGLLDTTHGGPAEKGLEHLRYLEDYWLREELWQSWSDFGRQHASELLGIPVEGVLTTTNHLESFNGVFKNKYL</sequence>
<dbReference type="Pfam" id="PF10551">
    <property type="entry name" value="MULE"/>
    <property type="match status" value="1"/>
</dbReference>
<name>A0A5C3MRU6_9AGAM</name>
<organism evidence="2 3">
    <name type="scientific">Heliocybe sulcata</name>
    <dbReference type="NCBI Taxonomy" id="5364"/>
    <lineage>
        <taxon>Eukaryota</taxon>
        <taxon>Fungi</taxon>
        <taxon>Dikarya</taxon>
        <taxon>Basidiomycota</taxon>
        <taxon>Agaricomycotina</taxon>
        <taxon>Agaricomycetes</taxon>
        <taxon>Gloeophyllales</taxon>
        <taxon>Gloeophyllaceae</taxon>
        <taxon>Heliocybe</taxon>
    </lineage>
</organism>
<dbReference type="InterPro" id="IPR018289">
    <property type="entry name" value="MULE_transposase_dom"/>
</dbReference>
<reference evidence="2 3" key="1">
    <citation type="journal article" date="2019" name="Nat. Ecol. Evol.">
        <title>Megaphylogeny resolves global patterns of mushroom evolution.</title>
        <authorList>
            <person name="Varga T."/>
            <person name="Krizsan K."/>
            <person name="Foldi C."/>
            <person name="Dima B."/>
            <person name="Sanchez-Garcia M."/>
            <person name="Sanchez-Ramirez S."/>
            <person name="Szollosi G.J."/>
            <person name="Szarkandi J.G."/>
            <person name="Papp V."/>
            <person name="Albert L."/>
            <person name="Andreopoulos W."/>
            <person name="Angelini C."/>
            <person name="Antonin V."/>
            <person name="Barry K.W."/>
            <person name="Bougher N.L."/>
            <person name="Buchanan P."/>
            <person name="Buyck B."/>
            <person name="Bense V."/>
            <person name="Catcheside P."/>
            <person name="Chovatia M."/>
            <person name="Cooper J."/>
            <person name="Damon W."/>
            <person name="Desjardin D."/>
            <person name="Finy P."/>
            <person name="Geml J."/>
            <person name="Haridas S."/>
            <person name="Hughes K."/>
            <person name="Justo A."/>
            <person name="Karasinski D."/>
            <person name="Kautmanova I."/>
            <person name="Kiss B."/>
            <person name="Kocsube S."/>
            <person name="Kotiranta H."/>
            <person name="LaButti K.M."/>
            <person name="Lechner B.E."/>
            <person name="Liimatainen K."/>
            <person name="Lipzen A."/>
            <person name="Lukacs Z."/>
            <person name="Mihaltcheva S."/>
            <person name="Morgado L.N."/>
            <person name="Niskanen T."/>
            <person name="Noordeloos M.E."/>
            <person name="Ohm R.A."/>
            <person name="Ortiz-Santana B."/>
            <person name="Ovrebo C."/>
            <person name="Racz N."/>
            <person name="Riley R."/>
            <person name="Savchenko A."/>
            <person name="Shiryaev A."/>
            <person name="Soop K."/>
            <person name="Spirin V."/>
            <person name="Szebenyi C."/>
            <person name="Tomsovsky M."/>
            <person name="Tulloss R.E."/>
            <person name="Uehling J."/>
            <person name="Grigoriev I.V."/>
            <person name="Vagvolgyi C."/>
            <person name="Papp T."/>
            <person name="Martin F.M."/>
            <person name="Miettinen O."/>
            <person name="Hibbett D.S."/>
            <person name="Nagy L.G."/>
        </authorList>
    </citation>
    <scope>NUCLEOTIDE SEQUENCE [LARGE SCALE GENOMIC DNA]</scope>
    <source>
        <strain evidence="2 3">OMC1185</strain>
    </source>
</reference>
<feature type="non-terminal residue" evidence="2">
    <location>
        <position position="324"/>
    </location>
</feature>
<dbReference type="AlphaFoldDB" id="A0A5C3MRU6"/>
<gene>
    <name evidence="2" type="ORF">OE88DRAFT_1596329</name>
</gene>
<dbReference type="Proteomes" id="UP000305948">
    <property type="component" value="Unassembled WGS sequence"/>
</dbReference>
<accession>A0A5C3MRU6</accession>
<dbReference type="STRING" id="5364.A0A5C3MRU6"/>
<dbReference type="OrthoDB" id="2422225at2759"/>
<feature type="domain" description="MULE transposase" evidence="1">
    <location>
        <begin position="93"/>
        <end position="200"/>
    </location>
</feature>
<keyword evidence="3" id="KW-1185">Reference proteome</keyword>
<evidence type="ECO:0000259" key="1">
    <source>
        <dbReference type="Pfam" id="PF10551"/>
    </source>
</evidence>
<evidence type="ECO:0000313" key="3">
    <source>
        <dbReference type="Proteomes" id="UP000305948"/>
    </source>
</evidence>
<proteinExistence type="predicted"/>
<feature type="non-terminal residue" evidence="2">
    <location>
        <position position="1"/>
    </location>
</feature>
<evidence type="ECO:0000313" key="2">
    <source>
        <dbReference type="EMBL" id="TFK47677.1"/>
    </source>
</evidence>